<evidence type="ECO:0000313" key="2">
    <source>
        <dbReference type="Proteomes" id="UP000270094"/>
    </source>
</evidence>
<dbReference type="Proteomes" id="UP000270094">
    <property type="component" value="Unassembled WGS sequence"/>
</dbReference>
<reference evidence="1 2" key="1">
    <citation type="submission" date="2018-11" db="EMBL/GenBank/DDBJ databases">
        <authorList>
            <consortium name="Pathogen Informatics"/>
        </authorList>
    </citation>
    <scope>NUCLEOTIDE SEQUENCE [LARGE SCALE GENOMIC DNA]</scope>
</reference>
<accession>A0A3P7JEA5</accession>
<organism evidence="1 2">
    <name type="scientific">Strongylus vulgaris</name>
    <name type="common">Blood worm</name>
    <dbReference type="NCBI Taxonomy" id="40348"/>
    <lineage>
        <taxon>Eukaryota</taxon>
        <taxon>Metazoa</taxon>
        <taxon>Ecdysozoa</taxon>
        <taxon>Nematoda</taxon>
        <taxon>Chromadorea</taxon>
        <taxon>Rhabditida</taxon>
        <taxon>Rhabditina</taxon>
        <taxon>Rhabditomorpha</taxon>
        <taxon>Strongyloidea</taxon>
        <taxon>Strongylidae</taxon>
        <taxon>Strongylus</taxon>
    </lineage>
</organism>
<keyword evidence="2" id="KW-1185">Reference proteome</keyword>
<dbReference type="EMBL" id="UYYB01097056">
    <property type="protein sequence ID" value="VDM76464.1"/>
    <property type="molecule type" value="Genomic_DNA"/>
</dbReference>
<dbReference type="AlphaFoldDB" id="A0A3P7JEA5"/>
<sequence>MGILVDRSLIFPMRKAEVGGEIAFPPVLPLISGPIPGLPFGTTYAEEMEKEYIAKIGNPVMRAKIRDSSVINSSERTKPRAGSEMGILVDRSLIFPMRTAEVDGEIAFPPVLPLISGPIPGLPFGTTYAEEMEKFEQS</sequence>
<name>A0A3P7JEA5_STRVU</name>
<gene>
    <name evidence="1" type="ORF">SVUK_LOCUS11462</name>
</gene>
<protein>
    <submittedName>
        <fullName evidence="1">Uncharacterized protein</fullName>
    </submittedName>
</protein>
<proteinExistence type="predicted"/>
<evidence type="ECO:0000313" key="1">
    <source>
        <dbReference type="EMBL" id="VDM76464.1"/>
    </source>
</evidence>